<feature type="region of interest" description="Disordered" evidence="2">
    <location>
        <begin position="202"/>
        <end position="250"/>
    </location>
</feature>
<dbReference type="InterPro" id="IPR006619">
    <property type="entry name" value="PGRP_domain_met/bac"/>
</dbReference>
<accession>A0A940WFC2</accession>
<dbReference type="GO" id="GO:0008745">
    <property type="term" value="F:N-acetylmuramoyl-L-alanine amidase activity"/>
    <property type="evidence" value="ECO:0007669"/>
    <property type="project" value="InterPro"/>
</dbReference>
<name>A0A940WFC2_9ACTN</name>
<dbReference type="InterPro" id="IPR036505">
    <property type="entry name" value="Amidase/PGRP_sf"/>
</dbReference>
<dbReference type="SUPFAM" id="SSF55846">
    <property type="entry name" value="N-acetylmuramoyl-L-alanine amidase-like"/>
    <property type="match status" value="1"/>
</dbReference>
<evidence type="ECO:0000313" key="6">
    <source>
        <dbReference type="Proteomes" id="UP000674234"/>
    </source>
</evidence>
<comment type="similarity">
    <text evidence="1">Belongs to the N-acetylmuramoyl-L-alanine amidase 2 family.</text>
</comment>
<dbReference type="GO" id="GO:0009253">
    <property type="term" value="P:peptidoglycan catabolic process"/>
    <property type="evidence" value="ECO:0007669"/>
    <property type="project" value="InterPro"/>
</dbReference>
<evidence type="ECO:0000259" key="3">
    <source>
        <dbReference type="SMART" id="SM00644"/>
    </source>
</evidence>
<dbReference type="Gene3D" id="3.40.80.10">
    <property type="entry name" value="Peptidoglycan recognition protein-like"/>
    <property type="match status" value="1"/>
</dbReference>
<evidence type="ECO:0000256" key="2">
    <source>
        <dbReference type="SAM" id="MobiDB-lite"/>
    </source>
</evidence>
<dbReference type="AlphaFoldDB" id="A0A940WFC2"/>
<dbReference type="CDD" id="cd06583">
    <property type="entry name" value="PGRP"/>
    <property type="match status" value="1"/>
</dbReference>
<dbReference type="Proteomes" id="UP000674234">
    <property type="component" value="Unassembled WGS sequence"/>
</dbReference>
<dbReference type="InterPro" id="IPR015510">
    <property type="entry name" value="PGRP"/>
</dbReference>
<dbReference type="EMBL" id="JAFCNB010000003">
    <property type="protein sequence ID" value="MBP2703643.1"/>
    <property type="molecule type" value="Genomic_DNA"/>
</dbReference>
<dbReference type="GO" id="GO:0008270">
    <property type="term" value="F:zinc ion binding"/>
    <property type="evidence" value="ECO:0007669"/>
    <property type="project" value="InterPro"/>
</dbReference>
<dbReference type="SMART" id="SM00644">
    <property type="entry name" value="Ami_2"/>
    <property type="match status" value="1"/>
</dbReference>
<sequence length="250" mass="27587">MSPVLVDDARAGAFTKPPSRPRVYTRSEWRADPPKHKADVLERAPDRLVVHHTATPNTADRGLDAAFALSRAIQRYHMGHNRWDDIGEQFTVSRGGHIMEGRNRTLPAVAEGRLVQGAQAANHNGHTLGIETEGTYMTELPPSVQLASLTDLLTWLCHAYRLNPYEAIIGHRDLNSTSCPGDRLYAYLPLLRASVARRLHVSPPAREPASRAMRLGRPGRRSPGPPPGEPLVPFEHGPATGPRDRRRAGK</sequence>
<comment type="caution">
    <text evidence="5">The sequence shown here is derived from an EMBL/GenBank/DDBJ whole genome shotgun (WGS) entry which is preliminary data.</text>
</comment>
<evidence type="ECO:0000256" key="1">
    <source>
        <dbReference type="ARBA" id="ARBA00007553"/>
    </source>
</evidence>
<dbReference type="SMART" id="SM00701">
    <property type="entry name" value="PGRP"/>
    <property type="match status" value="1"/>
</dbReference>
<evidence type="ECO:0000313" key="5">
    <source>
        <dbReference type="EMBL" id="MBP2703643.1"/>
    </source>
</evidence>
<evidence type="ECO:0000259" key="4">
    <source>
        <dbReference type="SMART" id="SM00701"/>
    </source>
</evidence>
<dbReference type="PANTHER" id="PTHR11022">
    <property type="entry name" value="PEPTIDOGLYCAN RECOGNITION PROTEIN"/>
    <property type="match status" value="1"/>
</dbReference>
<feature type="domain" description="N-acetylmuramoyl-L-alanine amidase" evidence="3">
    <location>
        <begin position="33"/>
        <end position="181"/>
    </location>
</feature>
<proteinExistence type="inferred from homology"/>
<keyword evidence="6" id="KW-1185">Reference proteome</keyword>
<gene>
    <name evidence="5" type="ORF">JOL79_07495</name>
</gene>
<dbReference type="PANTHER" id="PTHR11022:SF41">
    <property type="entry name" value="PEPTIDOGLYCAN-RECOGNITION PROTEIN LC-RELATED"/>
    <property type="match status" value="1"/>
</dbReference>
<feature type="domain" description="Peptidoglycan recognition protein family" evidence="4">
    <location>
        <begin position="21"/>
        <end position="175"/>
    </location>
</feature>
<feature type="region of interest" description="Disordered" evidence="2">
    <location>
        <begin position="1"/>
        <end position="21"/>
    </location>
</feature>
<dbReference type="InterPro" id="IPR002502">
    <property type="entry name" value="Amidase_domain"/>
</dbReference>
<organism evidence="5 6">
    <name type="scientific">Microbispora oryzae</name>
    <dbReference type="NCBI Taxonomy" id="2806554"/>
    <lineage>
        <taxon>Bacteria</taxon>
        <taxon>Bacillati</taxon>
        <taxon>Actinomycetota</taxon>
        <taxon>Actinomycetes</taxon>
        <taxon>Streptosporangiales</taxon>
        <taxon>Streptosporangiaceae</taxon>
        <taxon>Microbispora</taxon>
    </lineage>
</organism>
<dbReference type="Pfam" id="PF01510">
    <property type="entry name" value="Amidase_2"/>
    <property type="match status" value="1"/>
</dbReference>
<protein>
    <submittedName>
        <fullName evidence="5">N-acetylmuramoyl-L-alanine amidase</fullName>
    </submittedName>
</protein>
<reference evidence="5" key="1">
    <citation type="submission" date="2021-02" db="EMBL/GenBank/DDBJ databases">
        <title>Draft genome sequence of Microbispora sp. RL4-1S isolated from rice leaves in Thailand.</title>
        <authorList>
            <person name="Muangham S."/>
            <person name="Duangmal K."/>
        </authorList>
    </citation>
    <scope>NUCLEOTIDE SEQUENCE</scope>
    <source>
        <strain evidence="5">RL4-1S</strain>
    </source>
</reference>